<comment type="function">
    <text evidence="1">May function as sodium-coupled metabolite transporter across the chloroplast envelope.</text>
</comment>
<dbReference type="InterPro" id="IPR050794">
    <property type="entry name" value="CPA2_transporter"/>
</dbReference>
<keyword evidence="7" id="KW-0630">Potassium</keyword>
<protein>
    <submittedName>
        <fullName evidence="15">Cation/H(+) antiporter 15-like</fullName>
    </submittedName>
</protein>
<dbReference type="GO" id="GO:0009941">
    <property type="term" value="C:chloroplast envelope"/>
    <property type="evidence" value="ECO:0007669"/>
    <property type="project" value="UniProtKB-SubCell"/>
</dbReference>
<evidence type="ECO:0000256" key="8">
    <source>
        <dbReference type="ARBA" id="ARBA00022989"/>
    </source>
</evidence>
<evidence type="ECO:0000256" key="4">
    <source>
        <dbReference type="ARBA" id="ARBA00022448"/>
    </source>
</evidence>
<evidence type="ECO:0000256" key="1">
    <source>
        <dbReference type="ARBA" id="ARBA00003198"/>
    </source>
</evidence>
<dbReference type="Pfam" id="PF00999">
    <property type="entry name" value="Na_H_Exchanger"/>
    <property type="match status" value="1"/>
</dbReference>
<reference evidence="15 16" key="1">
    <citation type="submission" date="2023-10" db="EMBL/GenBank/DDBJ databases">
        <title>Chromosome-scale genome assembly provides insights into flower coloration mechanisms of Canna indica.</title>
        <authorList>
            <person name="Li C."/>
        </authorList>
    </citation>
    <scope>NUCLEOTIDE SEQUENCE [LARGE SCALE GENOMIC DNA]</scope>
    <source>
        <tissue evidence="15">Flower</tissue>
    </source>
</reference>
<evidence type="ECO:0000256" key="12">
    <source>
        <dbReference type="SAM" id="Phobius"/>
    </source>
</evidence>
<evidence type="ECO:0000256" key="7">
    <source>
        <dbReference type="ARBA" id="ARBA00022958"/>
    </source>
</evidence>
<name>A0AAQ3KHH4_9LILI</name>
<dbReference type="GO" id="GO:0012505">
    <property type="term" value="C:endomembrane system"/>
    <property type="evidence" value="ECO:0007669"/>
    <property type="project" value="TreeGrafter"/>
</dbReference>
<comment type="subcellular location">
    <subcellularLocation>
        <location evidence="3">Membrane</location>
        <topology evidence="3">Multi-pass membrane protein</topology>
    </subcellularLocation>
    <subcellularLocation>
        <location evidence="2">Plastid</location>
        <location evidence="2">Chloroplast envelope</location>
    </subcellularLocation>
</comment>
<dbReference type="GO" id="GO:0016020">
    <property type="term" value="C:membrane"/>
    <property type="evidence" value="ECO:0007669"/>
    <property type="project" value="UniProtKB-SubCell"/>
</dbReference>
<feature type="transmembrane region" description="Helical" evidence="12">
    <location>
        <begin position="73"/>
        <end position="91"/>
    </location>
</feature>
<dbReference type="InterPro" id="IPR006153">
    <property type="entry name" value="Cation/H_exchanger_TM"/>
</dbReference>
<feature type="domain" description="Cation/H(+) antiporter C-terminal" evidence="14">
    <location>
        <begin position="641"/>
        <end position="786"/>
    </location>
</feature>
<feature type="transmembrane region" description="Helical" evidence="12">
    <location>
        <begin position="162"/>
        <end position="181"/>
    </location>
</feature>
<feature type="transmembrane region" description="Helical" evidence="12">
    <location>
        <begin position="386"/>
        <end position="410"/>
    </location>
</feature>
<keyword evidence="5" id="KW-0633">Potassium transport</keyword>
<feature type="domain" description="Cation/H+ exchanger transmembrane" evidence="13">
    <location>
        <begin position="53"/>
        <end position="439"/>
    </location>
</feature>
<feature type="transmembrane region" description="Helical" evidence="12">
    <location>
        <begin position="236"/>
        <end position="257"/>
    </location>
</feature>
<evidence type="ECO:0000256" key="9">
    <source>
        <dbReference type="ARBA" id="ARBA00023065"/>
    </source>
</evidence>
<evidence type="ECO:0000313" key="16">
    <source>
        <dbReference type="Proteomes" id="UP001327560"/>
    </source>
</evidence>
<dbReference type="PANTHER" id="PTHR32468:SF164">
    <property type="entry name" value="OS05G0485000 PROTEIN"/>
    <property type="match status" value="1"/>
</dbReference>
<feature type="transmembrane region" description="Helical" evidence="12">
    <location>
        <begin position="357"/>
        <end position="374"/>
    </location>
</feature>
<dbReference type="InterPro" id="IPR057290">
    <property type="entry name" value="CHX17_C"/>
</dbReference>
<feature type="transmembrane region" description="Helical" evidence="12">
    <location>
        <begin position="269"/>
        <end position="287"/>
    </location>
</feature>
<evidence type="ECO:0000313" key="15">
    <source>
        <dbReference type="EMBL" id="WOL08919.1"/>
    </source>
</evidence>
<keyword evidence="10 12" id="KW-0472">Membrane</keyword>
<dbReference type="GO" id="GO:1902600">
    <property type="term" value="P:proton transmembrane transport"/>
    <property type="evidence" value="ECO:0007669"/>
    <property type="project" value="InterPro"/>
</dbReference>
<evidence type="ECO:0000256" key="11">
    <source>
        <dbReference type="ARBA" id="ARBA00038341"/>
    </source>
</evidence>
<dbReference type="Pfam" id="PF23259">
    <property type="entry name" value="CHX17_C"/>
    <property type="match status" value="1"/>
</dbReference>
<evidence type="ECO:0000259" key="13">
    <source>
        <dbReference type="Pfam" id="PF00999"/>
    </source>
</evidence>
<keyword evidence="16" id="KW-1185">Reference proteome</keyword>
<keyword evidence="4" id="KW-0813">Transport</keyword>
<evidence type="ECO:0000256" key="5">
    <source>
        <dbReference type="ARBA" id="ARBA00022538"/>
    </source>
</evidence>
<evidence type="ECO:0000256" key="6">
    <source>
        <dbReference type="ARBA" id="ARBA00022692"/>
    </source>
</evidence>
<accession>A0AAQ3KHH4</accession>
<feature type="transmembrane region" description="Helical" evidence="12">
    <location>
        <begin position="41"/>
        <end position="61"/>
    </location>
</feature>
<evidence type="ECO:0000256" key="2">
    <source>
        <dbReference type="ARBA" id="ARBA00004119"/>
    </source>
</evidence>
<dbReference type="EMBL" id="CP136894">
    <property type="protein sequence ID" value="WOL08919.1"/>
    <property type="molecule type" value="Genomic_DNA"/>
</dbReference>
<dbReference type="PANTHER" id="PTHR32468">
    <property type="entry name" value="CATION/H + ANTIPORTER"/>
    <property type="match status" value="1"/>
</dbReference>
<keyword evidence="8 12" id="KW-1133">Transmembrane helix</keyword>
<dbReference type="GO" id="GO:0006813">
    <property type="term" value="P:potassium ion transport"/>
    <property type="evidence" value="ECO:0007669"/>
    <property type="project" value="UniProtKB-KW"/>
</dbReference>
<gene>
    <name evidence="15" type="ORF">Cni_G17672</name>
</gene>
<dbReference type="Gene3D" id="1.20.1530.20">
    <property type="match status" value="1"/>
</dbReference>
<feature type="transmembrane region" description="Helical" evidence="12">
    <location>
        <begin position="430"/>
        <end position="453"/>
    </location>
</feature>
<feature type="transmembrane region" description="Helical" evidence="12">
    <location>
        <begin position="308"/>
        <end position="337"/>
    </location>
</feature>
<evidence type="ECO:0000256" key="3">
    <source>
        <dbReference type="ARBA" id="ARBA00004141"/>
    </source>
</evidence>
<evidence type="ECO:0000256" key="10">
    <source>
        <dbReference type="ARBA" id="ARBA00023136"/>
    </source>
</evidence>
<feature type="transmembrane region" description="Helical" evidence="12">
    <location>
        <begin position="201"/>
        <end position="224"/>
    </location>
</feature>
<keyword evidence="9" id="KW-0406">Ion transport</keyword>
<proteinExistence type="inferred from homology"/>
<dbReference type="InterPro" id="IPR038770">
    <property type="entry name" value="Na+/solute_symporter_sf"/>
</dbReference>
<dbReference type="AlphaFoldDB" id="A0AAQ3KHH4"/>
<keyword evidence="6 12" id="KW-0812">Transmembrane</keyword>
<dbReference type="Proteomes" id="UP001327560">
    <property type="component" value="Chromosome 5"/>
</dbReference>
<dbReference type="GO" id="GO:0006885">
    <property type="term" value="P:regulation of pH"/>
    <property type="evidence" value="ECO:0007669"/>
    <property type="project" value="TreeGrafter"/>
</dbReference>
<organism evidence="15 16">
    <name type="scientific">Canna indica</name>
    <name type="common">Indian-shot</name>
    <dbReference type="NCBI Taxonomy" id="4628"/>
    <lineage>
        <taxon>Eukaryota</taxon>
        <taxon>Viridiplantae</taxon>
        <taxon>Streptophyta</taxon>
        <taxon>Embryophyta</taxon>
        <taxon>Tracheophyta</taxon>
        <taxon>Spermatophyta</taxon>
        <taxon>Magnoliopsida</taxon>
        <taxon>Liliopsida</taxon>
        <taxon>Zingiberales</taxon>
        <taxon>Cannaceae</taxon>
        <taxon>Canna</taxon>
    </lineage>
</organism>
<comment type="similarity">
    <text evidence="11">Belongs to the monovalent cation:proton antiporter 2 (CPA2) transporter (TC 2.A.37) family. CHX (TC 2.A.37.4) subfamily.</text>
</comment>
<evidence type="ECO:0000259" key="14">
    <source>
        <dbReference type="Pfam" id="PF23259"/>
    </source>
</evidence>
<feature type="transmembrane region" description="Helical" evidence="12">
    <location>
        <begin position="128"/>
        <end position="150"/>
    </location>
</feature>
<dbReference type="GO" id="GO:0015297">
    <property type="term" value="F:antiporter activity"/>
    <property type="evidence" value="ECO:0007669"/>
    <property type="project" value="InterPro"/>
</dbReference>
<sequence length="788" mass="88331">MSTPNSAVVYPYGSNDFDEPCVYPSQPFSNGVFYHEEPLKFYVPLLLLQIVVVVFFSRTLYFILRPLKQPRQICDMIAGVTLGPTTPYIYYRIRLLFHQWAGNDISNAPDFARIKESYLNVFFAGEGFTLMMSITTYASVIHFFLVCTRVNTSHIMQFGKKSIAIAICVTCIPQLVLSRVLQLFEIQGPEGTSELQGIGPSFISSYVVFVLGTISFPVVGEIMSELRLLNTEVGRFTMCISLMGDLALTIYTTLSITAQNSVHLGAFDMVKKVAGMIIFVLFLFFLYRPLVRWIVRRTPKGGRVSEDHVLLIIVILFAMTIYSEACLTSSIDAAIYMGLLIPDGPPLGTALIERLQLIHSDIILPLVFLVWGRWLDVTRVENPRIVFFLTLFVLLAYVLKLICVMVPAVYFNNMPIRNAAFVGLLLKQEAYLPLIIGGIFITALASFLVSYFYDPLDSSHLVGRRTVQHLRPHTEFRMVVSVVNDDPVPLLVNFIEAGAYEYTPMCAYVLHLVELKGQLTSTITAHKNKKGHINSRNMDRLHNAFINLEVTKKGALVVQPFTATAPYESMHNDVCSLAMEKNVHFIVLPFPRKGYAMNSDVNQAARSIVPPILAQAPCSVGIFVHHTLTSFAPAEPGLRYHVRVLFWGGKDDREALACAGRMAQNFGVLVKVTRFILAGSEQDEMELSWDVDVIEEFKIYNTGNDRVAFEEVMVDNFEATINVIRSIEQNCDLIIVGKQQDSRLLVCEGMEEWCESPELGVVGDILASSDFADSSSILVVQQYAGRLR</sequence>